<evidence type="ECO:0000313" key="2">
    <source>
        <dbReference type="EMBL" id="QDK01107.1"/>
    </source>
</evidence>
<dbReference type="EMBL" id="MN096355">
    <property type="protein sequence ID" value="QDK01107.1"/>
    <property type="molecule type" value="Genomic_DNA"/>
</dbReference>
<organism evidence="2 3">
    <name type="scientific">Mycobacterium phage Purky</name>
    <dbReference type="NCBI Taxonomy" id="2593351"/>
    <lineage>
        <taxon>Viruses</taxon>
        <taxon>Duplodnaviria</taxon>
        <taxon>Heunggongvirae</taxon>
        <taxon>Uroviricota</taxon>
        <taxon>Caudoviricetes</taxon>
        <taxon>Pclasvirinae</taxon>
        <taxon>Purkyvirus</taxon>
        <taxon>Purkyvirus purky</taxon>
    </lineage>
</organism>
<evidence type="ECO:0000313" key="3">
    <source>
        <dbReference type="Proteomes" id="UP000320930"/>
    </source>
</evidence>
<accession>A0A514TWN9</accession>
<dbReference type="Proteomes" id="UP000320930">
    <property type="component" value="Segment"/>
</dbReference>
<proteinExistence type="predicted"/>
<dbReference type="KEGG" id="vg:60336932"/>
<feature type="region of interest" description="Disordered" evidence="1">
    <location>
        <begin position="16"/>
        <end position="39"/>
    </location>
</feature>
<feature type="compositionally biased region" description="Polar residues" evidence="1">
    <location>
        <begin position="19"/>
        <end position="28"/>
    </location>
</feature>
<dbReference type="RefSeq" id="YP_009965124.1">
    <property type="nucleotide sequence ID" value="NC_051739.1"/>
</dbReference>
<evidence type="ECO:0000256" key="1">
    <source>
        <dbReference type="SAM" id="MobiDB-lite"/>
    </source>
</evidence>
<sequence>MQESAKWQVGVGVVAAKSPANSRRNAANSPEPPKKTAGERLMAELARDDDPYSLTLLIVEACRMADRLEKYNELLEGREETWMRLKVGREVVEVYVDKVLAEARQCATVFRHYLADIHRQRAGIPTGPDDDDDPSKRY</sequence>
<keyword evidence="3" id="KW-1185">Reference proteome</keyword>
<name>A0A514TWN9_9CAUD</name>
<protein>
    <submittedName>
        <fullName evidence="2">Terminase small subunit</fullName>
    </submittedName>
</protein>
<gene>
    <name evidence="2" type="primary">1</name>
    <name evidence="2" type="ORF">SEA_PURKY_1</name>
</gene>
<reference evidence="2 3" key="1">
    <citation type="submission" date="2019-06" db="EMBL/GenBank/DDBJ databases">
        <authorList>
            <person name="English H.B."/>
            <person name="Hanline L.C."/>
            <person name="Salsman M.A."/>
            <person name="Wilgus G.V."/>
            <person name="Purks T."/>
            <person name="Korey C.A."/>
            <person name="Delesalle V.A."/>
            <person name="Garlena R.A."/>
            <person name="Russell D.A."/>
            <person name="Pope W.H."/>
            <person name="Jacobs-Sera D."/>
            <person name="Hatfull G.F."/>
        </authorList>
    </citation>
    <scope>NUCLEOTIDE SEQUENCE [LARGE SCALE GENOMIC DNA]</scope>
</reference>
<dbReference type="GeneID" id="60336932"/>